<dbReference type="GO" id="GO:0005829">
    <property type="term" value="C:cytosol"/>
    <property type="evidence" value="ECO:0007669"/>
    <property type="project" value="TreeGrafter"/>
</dbReference>
<dbReference type="InterPro" id="IPR001608">
    <property type="entry name" value="Ala_racemase_N"/>
</dbReference>
<dbReference type="GO" id="GO:0008784">
    <property type="term" value="F:alanine racemase activity"/>
    <property type="evidence" value="ECO:0007669"/>
    <property type="project" value="TreeGrafter"/>
</dbReference>
<dbReference type="Proteomes" id="UP000799092">
    <property type="component" value="Unassembled WGS sequence"/>
</dbReference>
<dbReference type="SUPFAM" id="SSF51419">
    <property type="entry name" value="PLP-binding barrel"/>
    <property type="match status" value="1"/>
</dbReference>
<accession>A0A6A8DG63</accession>
<dbReference type="Gene3D" id="3.20.20.10">
    <property type="entry name" value="Alanine racemase"/>
    <property type="match status" value="1"/>
</dbReference>
<evidence type="ECO:0000259" key="4">
    <source>
        <dbReference type="Pfam" id="PF01168"/>
    </source>
</evidence>
<dbReference type="EMBL" id="WJNG01000017">
    <property type="protein sequence ID" value="MRH44643.1"/>
    <property type="molecule type" value="Genomic_DNA"/>
</dbReference>
<comment type="caution">
    <text evidence="5">The sequence shown here is derived from an EMBL/GenBank/DDBJ whole genome shotgun (WGS) entry which is preliminary data.</text>
</comment>
<name>A0A6A8DG63_9BACI</name>
<evidence type="ECO:0000256" key="3">
    <source>
        <dbReference type="ARBA" id="ARBA00023235"/>
    </source>
</evidence>
<feature type="domain" description="Alanine racemase N-terminal" evidence="4">
    <location>
        <begin position="11"/>
        <end position="229"/>
    </location>
</feature>
<keyword evidence="6" id="KW-1185">Reference proteome</keyword>
<evidence type="ECO:0000313" key="5">
    <source>
        <dbReference type="EMBL" id="MRH44643.1"/>
    </source>
</evidence>
<gene>
    <name evidence="5" type="ORF">GH741_18515</name>
</gene>
<sequence length="371" mass="40436">MEPNHTPRIEINLAKIGHNVKQLVELYGKKGIEIMGVTKAVCGDPVVAEVLMNKGILMLADSRITNIQRMQNAKIKAQFVLLRTPALSEANLVVKYADISMNTELSVINELSIAATKNKSIHKIILMVEMGDLREGIMPKDLEEVIQEILTLKGIQLVGIGANFACFGGVKPSKASMDDLSVLASGIEEKFSISLTCVTGGNSANYNWFESVTDTGKINNLRIGESIYLGCETLDREAIPELFTDAFTLVAEVIESKIKPSKPYGEIGQDAFGNHPKFEDRGQMKRAIVSIGSQDVHVSGLTPKLEIEILGSSSDHTLIDAKNVDLKVGDEVKFNVSYGALLSLMTSPYVSKKYIGEIRLVSKPIPLTTNS</sequence>
<proteinExistence type="predicted"/>
<dbReference type="InterPro" id="IPR000821">
    <property type="entry name" value="Ala_racemase"/>
</dbReference>
<dbReference type="Pfam" id="PF01168">
    <property type="entry name" value="Ala_racemase_N"/>
    <property type="match status" value="1"/>
</dbReference>
<evidence type="ECO:0000256" key="1">
    <source>
        <dbReference type="ARBA" id="ARBA00001933"/>
    </source>
</evidence>
<dbReference type="PANTHER" id="PTHR30511:SF3">
    <property type="entry name" value="LYSINE RACEMASE"/>
    <property type="match status" value="1"/>
</dbReference>
<dbReference type="InterPro" id="IPR029066">
    <property type="entry name" value="PLP-binding_barrel"/>
</dbReference>
<protein>
    <submittedName>
        <fullName evidence="5">Alanine/ornithine racemase family PLP-dependent enzyme</fullName>
    </submittedName>
</protein>
<organism evidence="5 6">
    <name type="scientific">Aquibacillus halophilus</name>
    <dbReference type="NCBI Taxonomy" id="930132"/>
    <lineage>
        <taxon>Bacteria</taxon>
        <taxon>Bacillati</taxon>
        <taxon>Bacillota</taxon>
        <taxon>Bacilli</taxon>
        <taxon>Bacillales</taxon>
        <taxon>Bacillaceae</taxon>
        <taxon>Aquibacillus</taxon>
    </lineage>
</organism>
<comment type="cofactor">
    <cofactor evidence="1">
        <name>pyridoxal 5'-phosphate</name>
        <dbReference type="ChEBI" id="CHEBI:597326"/>
    </cofactor>
</comment>
<keyword evidence="2" id="KW-0663">Pyridoxal phosphate</keyword>
<dbReference type="GO" id="GO:0030170">
    <property type="term" value="F:pyridoxal phosphate binding"/>
    <property type="evidence" value="ECO:0007669"/>
    <property type="project" value="TreeGrafter"/>
</dbReference>
<dbReference type="CDD" id="cd06815">
    <property type="entry name" value="PLPDE_III_AR_like_1"/>
    <property type="match status" value="1"/>
</dbReference>
<keyword evidence="3" id="KW-0413">Isomerase</keyword>
<evidence type="ECO:0000256" key="2">
    <source>
        <dbReference type="ARBA" id="ARBA00022898"/>
    </source>
</evidence>
<reference evidence="5" key="1">
    <citation type="submission" date="2019-11" db="EMBL/GenBank/DDBJ databases">
        <authorList>
            <person name="Li J."/>
        </authorList>
    </citation>
    <scope>NUCLEOTIDE SEQUENCE</scope>
    <source>
        <strain evidence="5">B6B</strain>
    </source>
</reference>
<evidence type="ECO:0000313" key="6">
    <source>
        <dbReference type="Proteomes" id="UP000799092"/>
    </source>
</evidence>
<dbReference type="PANTHER" id="PTHR30511">
    <property type="entry name" value="ALANINE RACEMASE"/>
    <property type="match status" value="1"/>
</dbReference>
<dbReference type="AlphaFoldDB" id="A0A6A8DG63"/>